<dbReference type="AlphaFoldDB" id="A0A183ANM0"/>
<evidence type="ECO:0000256" key="4">
    <source>
        <dbReference type="ARBA" id="ARBA00023136"/>
    </source>
</evidence>
<dbReference type="GO" id="GO:0005524">
    <property type="term" value="F:ATP binding"/>
    <property type="evidence" value="ECO:0007669"/>
    <property type="project" value="TreeGrafter"/>
</dbReference>
<keyword evidence="2" id="KW-0812">Transmembrane</keyword>
<dbReference type="PANTHER" id="PTHR11384">
    <property type="entry name" value="ATP-BINDING CASSETTE, SUB-FAMILY D MEMBER"/>
    <property type="match status" value="1"/>
</dbReference>
<dbReference type="GO" id="GO:0005324">
    <property type="term" value="F:long-chain fatty acid transmembrane transporter activity"/>
    <property type="evidence" value="ECO:0007669"/>
    <property type="project" value="TreeGrafter"/>
</dbReference>
<reference evidence="5 6" key="2">
    <citation type="submission" date="2018-11" db="EMBL/GenBank/DDBJ databases">
        <authorList>
            <consortium name="Pathogen Informatics"/>
        </authorList>
    </citation>
    <scope>NUCLEOTIDE SEQUENCE [LARGE SCALE GENOMIC DNA]</scope>
    <source>
        <strain evidence="5 6">Egypt</strain>
    </source>
</reference>
<dbReference type="GO" id="GO:0015910">
    <property type="term" value="P:long-chain fatty acid import into peroxisome"/>
    <property type="evidence" value="ECO:0007669"/>
    <property type="project" value="TreeGrafter"/>
</dbReference>
<dbReference type="Gene3D" id="3.40.50.300">
    <property type="entry name" value="P-loop containing nucleotide triphosphate hydrolases"/>
    <property type="match status" value="1"/>
</dbReference>
<protein>
    <submittedName>
        <fullName evidence="7">ABC transporter domain-containing protein</fullName>
    </submittedName>
</protein>
<dbReference type="InterPro" id="IPR050835">
    <property type="entry name" value="ABC_transporter_sub-D"/>
</dbReference>
<evidence type="ECO:0000313" key="5">
    <source>
        <dbReference type="EMBL" id="VDP83763.1"/>
    </source>
</evidence>
<dbReference type="WBParaSite" id="ECPE_0000858101-mRNA-1">
    <property type="protein sequence ID" value="ECPE_0000858101-mRNA-1"/>
    <property type="gene ID" value="ECPE_0000858101"/>
</dbReference>
<sequence length="289" mass="32996">MAAQSRTRQFSYIYRSPYLRKSMIPQQSFVPSAFACPYELFSVLDDKADRDSVEYTMTHGSTPEFRALHLSYLMLTIAEMPPDMEMIFPPGFGYDRDWCKDTTEAGNGPQKESDTMLCGYRVSSYVKALELLVEFRLTTVVTARQVVIRLKQLDETQEEPKPSKCKACMVQIGGRTRNSYSPGEVQRLLLAAVCFRRPHMVFLDESTSQLNERSEIRAYKSLKARNITPVTVGHRMSLRVHHVEELRFIPLRGPTDQSDLPPHRVIASGPNWEHVEYDLDQSTTESGSS</sequence>
<dbReference type="SUPFAM" id="SSF52540">
    <property type="entry name" value="P-loop containing nucleoside triphosphate hydrolases"/>
    <property type="match status" value="1"/>
</dbReference>
<dbReference type="GO" id="GO:0007031">
    <property type="term" value="P:peroxisome organization"/>
    <property type="evidence" value="ECO:0007669"/>
    <property type="project" value="TreeGrafter"/>
</dbReference>
<evidence type="ECO:0000256" key="3">
    <source>
        <dbReference type="ARBA" id="ARBA00022989"/>
    </source>
</evidence>
<dbReference type="PANTHER" id="PTHR11384:SF59">
    <property type="entry name" value="LYSOSOMAL COBALAMIN TRANSPORTER ABCD4"/>
    <property type="match status" value="1"/>
</dbReference>
<dbReference type="GO" id="GO:0006635">
    <property type="term" value="P:fatty acid beta-oxidation"/>
    <property type="evidence" value="ECO:0007669"/>
    <property type="project" value="TreeGrafter"/>
</dbReference>
<keyword evidence="6" id="KW-1185">Reference proteome</keyword>
<keyword evidence="3" id="KW-1133">Transmembrane helix</keyword>
<dbReference type="InterPro" id="IPR027417">
    <property type="entry name" value="P-loop_NTPase"/>
</dbReference>
<dbReference type="EMBL" id="UZAN01046136">
    <property type="protein sequence ID" value="VDP83763.1"/>
    <property type="molecule type" value="Genomic_DNA"/>
</dbReference>
<dbReference type="GO" id="GO:0042760">
    <property type="term" value="P:very long-chain fatty acid catabolic process"/>
    <property type="evidence" value="ECO:0007669"/>
    <property type="project" value="TreeGrafter"/>
</dbReference>
<dbReference type="Proteomes" id="UP000272942">
    <property type="component" value="Unassembled WGS sequence"/>
</dbReference>
<proteinExistence type="predicted"/>
<evidence type="ECO:0000256" key="1">
    <source>
        <dbReference type="ARBA" id="ARBA00022448"/>
    </source>
</evidence>
<keyword evidence="4" id="KW-0472">Membrane</keyword>
<gene>
    <name evidence="5" type="ORF">ECPE_LOCUS8555</name>
</gene>
<accession>A0A183ANM0</accession>
<dbReference type="OrthoDB" id="422637at2759"/>
<organism evidence="7">
    <name type="scientific">Echinostoma caproni</name>
    <dbReference type="NCBI Taxonomy" id="27848"/>
    <lineage>
        <taxon>Eukaryota</taxon>
        <taxon>Metazoa</taxon>
        <taxon>Spiralia</taxon>
        <taxon>Lophotrochozoa</taxon>
        <taxon>Platyhelminthes</taxon>
        <taxon>Trematoda</taxon>
        <taxon>Digenea</taxon>
        <taxon>Plagiorchiida</taxon>
        <taxon>Echinostomata</taxon>
        <taxon>Echinostomatoidea</taxon>
        <taxon>Echinostomatidae</taxon>
        <taxon>Echinostoma</taxon>
    </lineage>
</organism>
<reference evidence="7" key="1">
    <citation type="submission" date="2016-06" db="UniProtKB">
        <authorList>
            <consortium name="WormBaseParasite"/>
        </authorList>
    </citation>
    <scope>IDENTIFICATION</scope>
</reference>
<keyword evidence="1" id="KW-0813">Transport</keyword>
<evidence type="ECO:0000313" key="7">
    <source>
        <dbReference type="WBParaSite" id="ECPE_0000858101-mRNA-1"/>
    </source>
</evidence>
<name>A0A183ANM0_9TREM</name>
<dbReference type="GO" id="GO:0042626">
    <property type="term" value="F:ATPase-coupled transmembrane transporter activity"/>
    <property type="evidence" value="ECO:0007669"/>
    <property type="project" value="TreeGrafter"/>
</dbReference>
<dbReference type="GO" id="GO:0005778">
    <property type="term" value="C:peroxisomal membrane"/>
    <property type="evidence" value="ECO:0007669"/>
    <property type="project" value="TreeGrafter"/>
</dbReference>
<evidence type="ECO:0000256" key="2">
    <source>
        <dbReference type="ARBA" id="ARBA00022692"/>
    </source>
</evidence>
<evidence type="ECO:0000313" key="6">
    <source>
        <dbReference type="Proteomes" id="UP000272942"/>
    </source>
</evidence>